<name>A0A482WMZ5_LAOST</name>
<protein>
    <submittedName>
        <fullName evidence="1">Uncharacterized protein</fullName>
    </submittedName>
</protein>
<keyword evidence="2" id="KW-1185">Reference proteome</keyword>
<comment type="caution">
    <text evidence="1">The sequence shown here is derived from an EMBL/GenBank/DDBJ whole genome shotgun (WGS) entry which is preliminary data.</text>
</comment>
<dbReference type="AlphaFoldDB" id="A0A482WMZ5"/>
<organism evidence="1 2">
    <name type="scientific">Laodelphax striatellus</name>
    <name type="common">Small brown planthopper</name>
    <name type="synonym">Delphax striatella</name>
    <dbReference type="NCBI Taxonomy" id="195883"/>
    <lineage>
        <taxon>Eukaryota</taxon>
        <taxon>Metazoa</taxon>
        <taxon>Ecdysozoa</taxon>
        <taxon>Arthropoda</taxon>
        <taxon>Hexapoda</taxon>
        <taxon>Insecta</taxon>
        <taxon>Pterygota</taxon>
        <taxon>Neoptera</taxon>
        <taxon>Paraneoptera</taxon>
        <taxon>Hemiptera</taxon>
        <taxon>Auchenorrhyncha</taxon>
        <taxon>Fulgoroidea</taxon>
        <taxon>Delphacidae</taxon>
        <taxon>Criomorphinae</taxon>
        <taxon>Laodelphax</taxon>
    </lineage>
</organism>
<dbReference type="EMBL" id="QKKF02030192">
    <property type="protein sequence ID" value="RZF34838.1"/>
    <property type="molecule type" value="Genomic_DNA"/>
</dbReference>
<evidence type="ECO:0000313" key="2">
    <source>
        <dbReference type="Proteomes" id="UP000291343"/>
    </source>
</evidence>
<accession>A0A482WMZ5</accession>
<dbReference type="OrthoDB" id="6646092at2759"/>
<reference evidence="1 2" key="1">
    <citation type="journal article" date="2017" name="Gigascience">
        <title>Genome sequence of the small brown planthopper, Laodelphax striatellus.</title>
        <authorList>
            <person name="Zhu J."/>
            <person name="Jiang F."/>
            <person name="Wang X."/>
            <person name="Yang P."/>
            <person name="Bao Y."/>
            <person name="Zhao W."/>
            <person name="Wang W."/>
            <person name="Lu H."/>
            <person name="Wang Q."/>
            <person name="Cui N."/>
            <person name="Li J."/>
            <person name="Chen X."/>
            <person name="Luo L."/>
            <person name="Yu J."/>
            <person name="Kang L."/>
            <person name="Cui F."/>
        </authorList>
    </citation>
    <scope>NUCLEOTIDE SEQUENCE [LARGE SCALE GENOMIC DNA]</scope>
    <source>
        <strain evidence="1">Lst14</strain>
    </source>
</reference>
<sequence>MEFKYSNYWSEIEYFLDRNILHYEDLQGEKGMTIEIESEWNKEIRANDNITCQKKSDTPYSILPFTTTYIYINVSPGGTSSAQVPVWEKKENTDIFEAVTQVLWICRSANQTYLFHKVVNKLMSTNLKAFKRIYHSPETVVEKVLLPNNETALLVTHQKFVNGESTIKFVGTVKYVASTMLGAERFLKPFHFNHGRKVAPNPKDSRTWTLDNLRLVAHRQLETSPNPIPRRRFLEAGRLTSKLVDAGAERMLHLGRVWDRELISRAGQITCLHVVWDPAFPPEIFPRVAEYVDERLYLMQEDTFKQAFKIIETKVGLCTNKQEEFLKVRTVFQSKISIFAVRYTDGIEVQTISQEEDGVTKNILEVTETLYMDAMALRVFKYDGDLHESKIIVKAPEGNSGNSPGEPSSSKVIRKGVTSIGKVMTAFFRGLRSSGACFGVRNLPKP</sequence>
<gene>
    <name evidence="1" type="ORF">LSTR_LSTR012687</name>
</gene>
<proteinExistence type="predicted"/>
<dbReference type="InParanoid" id="A0A482WMZ5"/>
<evidence type="ECO:0000313" key="1">
    <source>
        <dbReference type="EMBL" id="RZF34838.1"/>
    </source>
</evidence>
<dbReference type="Proteomes" id="UP000291343">
    <property type="component" value="Unassembled WGS sequence"/>
</dbReference>